<gene>
    <name evidence="2" type="ORF">CCHR01_11186</name>
</gene>
<keyword evidence="1" id="KW-0732">Signal</keyword>
<accession>A0AAD9AIJ1</accession>
<feature type="chain" id="PRO_5042258677" description="Secreted protein" evidence="1">
    <location>
        <begin position="31"/>
        <end position="91"/>
    </location>
</feature>
<comment type="caution">
    <text evidence="2">The sequence shown here is derived from an EMBL/GenBank/DDBJ whole genome shotgun (WGS) entry which is preliminary data.</text>
</comment>
<protein>
    <recommendedName>
        <fullName evidence="4">Secreted protein</fullName>
    </recommendedName>
</protein>
<evidence type="ECO:0000256" key="1">
    <source>
        <dbReference type="SAM" id="SignalP"/>
    </source>
</evidence>
<proteinExistence type="predicted"/>
<dbReference type="EMBL" id="JAQOWY010000245">
    <property type="protein sequence ID" value="KAK1846184.1"/>
    <property type="molecule type" value="Genomic_DNA"/>
</dbReference>
<dbReference type="Proteomes" id="UP001243330">
    <property type="component" value="Unassembled WGS sequence"/>
</dbReference>
<name>A0AAD9AIJ1_9PEZI</name>
<evidence type="ECO:0008006" key="4">
    <source>
        <dbReference type="Google" id="ProtNLM"/>
    </source>
</evidence>
<organism evidence="2 3">
    <name type="scientific">Colletotrichum chrysophilum</name>
    <dbReference type="NCBI Taxonomy" id="1836956"/>
    <lineage>
        <taxon>Eukaryota</taxon>
        <taxon>Fungi</taxon>
        <taxon>Dikarya</taxon>
        <taxon>Ascomycota</taxon>
        <taxon>Pezizomycotina</taxon>
        <taxon>Sordariomycetes</taxon>
        <taxon>Hypocreomycetidae</taxon>
        <taxon>Glomerellales</taxon>
        <taxon>Glomerellaceae</taxon>
        <taxon>Colletotrichum</taxon>
        <taxon>Colletotrichum gloeosporioides species complex</taxon>
    </lineage>
</organism>
<dbReference type="AlphaFoldDB" id="A0AAD9AIJ1"/>
<sequence>MSPIHFADVSRVIQLLVLHACAFSTPPSCAGTFTATVIRPIDNSPIPTHLRSLPSLESATLTLSGTHGTLPWARRNMHVAFMAQPALRKPE</sequence>
<feature type="signal peptide" evidence="1">
    <location>
        <begin position="1"/>
        <end position="30"/>
    </location>
</feature>
<keyword evidence="3" id="KW-1185">Reference proteome</keyword>
<evidence type="ECO:0000313" key="3">
    <source>
        <dbReference type="Proteomes" id="UP001243330"/>
    </source>
</evidence>
<reference evidence="2" key="1">
    <citation type="submission" date="2023-01" db="EMBL/GenBank/DDBJ databases">
        <title>Colletotrichum chrysophilum M932 genome sequence.</title>
        <authorList>
            <person name="Baroncelli R."/>
        </authorList>
    </citation>
    <scope>NUCLEOTIDE SEQUENCE</scope>
    <source>
        <strain evidence="2">M932</strain>
    </source>
</reference>
<evidence type="ECO:0000313" key="2">
    <source>
        <dbReference type="EMBL" id="KAK1846184.1"/>
    </source>
</evidence>